<organism evidence="2 3">
    <name type="scientific">Actinophytocola xinjiangensis</name>
    <dbReference type="NCBI Taxonomy" id="485602"/>
    <lineage>
        <taxon>Bacteria</taxon>
        <taxon>Bacillati</taxon>
        <taxon>Actinomycetota</taxon>
        <taxon>Actinomycetes</taxon>
        <taxon>Pseudonocardiales</taxon>
        <taxon>Pseudonocardiaceae</taxon>
    </lineage>
</organism>
<accession>A0A7Z1B050</accession>
<dbReference type="OrthoDB" id="3681508at2"/>
<dbReference type="Proteomes" id="UP000185696">
    <property type="component" value="Unassembled WGS sequence"/>
</dbReference>
<name>A0A7Z1B050_9PSEU</name>
<dbReference type="Gene3D" id="1.20.1260.20">
    <property type="entry name" value="PPE superfamily"/>
    <property type="match status" value="1"/>
</dbReference>
<dbReference type="RefSeq" id="WP_075132275.1">
    <property type="nucleotide sequence ID" value="NZ_MSIF01000003.1"/>
</dbReference>
<dbReference type="InterPro" id="IPR038332">
    <property type="entry name" value="PPE_sf"/>
</dbReference>
<dbReference type="EMBL" id="MSIF01000003">
    <property type="protein sequence ID" value="OLF12086.1"/>
    <property type="molecule type" value="Genomic_DNA"/>
</dbReference>
<feature type="region of interest" description="Disordered" evidence="1">
    <location>
        <begin position="166"/>
        <end position="280"/>
    </location>
</feature>
<evidence type="ECO:0000313" key="2">
    <source>
        <dbReference type="EMBL" id="OLF12086.1"/>
    </source>
</evidence>
<sequence>MTDLATSFDWLSVPHATLHRMVTERLDPDVGQSVAAEWTVLGERLSGVGDQLARLAAATADAWQGETATLATDGITALARWARDAGDTATDVAHCVARQADNAARARETMPPPSPPTVPAGEFDAARVLLDDQAAAADDRRTQHAQAARVMDQFQAASREVYRSVPRFAPPDPRHRPTEPAAATVTASTATGIAPAPGPEASAGGGGAGSAGVAAKPAPRPGVLAGAMTGQPPGGVGAGQLAARPGAQPGGLGAFPMGGVGAGREEDHERRGLFPVDDPGLWTVGEPPGGLMISASVIGALPDA</sequence>
<feature type="compositionally biased region" description="Low complexity" evidence="1">
    <location>
        <begin position="179"/>
        <end position="202"/>
    </location>
</feature>
<protein>
    <recommendedName>
        <fullName evidence="4">PPE family protein</fullName>
    </recommendedName>
</protein>
<dbReference type="SUPFAM" id="SSF140459">
    <property type="entry name" value="PE/PPE dimer-like"/>
    <property type="match status" value="1"/>
</dbReference>
<evidence type="ECO:0008006" key="4">
    <source>
        <dbReference type="Google" id="ProtNLM"/>
    </source>
</evidence>
<reference evidence="2 3" key="1">
    <citation type="submission" date="2016-12" db="EMBL/GenBank/DDBJ databases">
        <title>The draft genome sequence of Actinophytocola xinjiangensis.</title>
        <authorList>
            <person name="Wang W."/>
            <person name="Yuan L."/>
        </authorList>
    </citation>
    <scope>NUCLEOTIDE SEQUENCE [LARGE SCALE GENOMIC DNA]</scope>
    <source>
        <strain evidence="2 3">CGMCC 4.4663</strain>
    </source>
</reference>
<gene>
    <name evidence="2" type="ORF">BLA60_08680</name>
</gene>
<feature type="compositionally biased region" description="Gly residues" evidence="1">
    <location>
        <begin position="248"/>
        <end position="262"/>
    </location>
</feature>
<feature type="compositionally biased region" description="Basic and acidic residues" evidence="1">
    <location>
        <begin position="263"/>
        <end position="272"/>
    </location>
</feature>
<evidence type="ECO:0000256" key="1">
    <source>
        <dbReference type="SAM" id="MobiDB-lite"/>
    </source>
</evidence>
<comment type="caution">
    <text evidence="2">The sequence shown here is derived from an EMBL/GenBank/DDBJ whole genome shotgun (WGS) entry which is preliminary data.</text>
</comment>
<evidence type="ECO:0000313" key="3">
    <source>
        <dbReference type="Proteomes" id="UP000185696"/>
    </source>
</evidence>
<proteinExistence type="predicted"/>
<dbReference type="AlphaFoldDB" id="A0A7Z1B050"/>
<keyword evidence="3" id="KW-1185">Reference proteome</keyword>